<keyword evidence="6" id="KW-0378">Hydrolase</keyword>
<feature type="compositionally biased region" description="Low complexity" evidence="12">
    <location>
        <begin position="331"/>
        <end position="345"/>
    </location>
</feature>
<dbReference type="Proteomes" id="UP000642509">
    <property type="component" value="Unassembled WGS sequence"/>
</dbReference>
<keyword evidence="14" id="KW-1185">Reference proteome</keyword>
<evidence type="ECO:0000313" key="14">
    <source>
        <dbReference type="Proteomes" id="UP000642509"/>
    </source>
</evidence>
<dbReference type="SUPFAM" id="SSF64438">
    <property type="entry name" value="CNF1/YfiH-like putative cysteine hydrolases"/>
    <property type="match status" value="2"/>
</dbReference>
<dbReference type="InterPro" id="IPR003730">
    <property type="entry name" value="Cu_polyphenol_OxRdtase"/>
</dbReference>
<evidence type="ECO:0000313" key="13">
    <source>
        <dbReference type="EMBL" id="GGO46932.1"/>
    </source>
</evidence>
<evidence type="ECO:0000256" key="5">
    <source>
        <dbReference type="ARBA" id="ARBA00022723"/>
    </source>
</evidence>
<dbReference type="CDD" id="cd16833">
    <property type="entry name" value="YfiH"/>
    <property type="match status" value="1"/>
</dbReference>
<feature type="region of interest" description="Disordered" evidence="12">
    <location>
        <begin position="51"/>
        <end position="88"/>
    </location>
</feature>
<comment type="catalytic activity">
    <reaction evidence="9">
        <text>adenosine + H2O + H(+) = inosine + NH4(+)</text>
        <dbReference type="Rhea" id="RHEA:24408"/>
        <dbReference type="ChEBI" id="CHEBI:15377"/>
        <dbReference type="ChEBI" id="CHEBI:15378"/>
        <dbReference type="ChEBI" id="CHEBI:16335"/>
        <dbReference type="ChEBI" id="CHEBI:17596"/>
        <dbReference type="ChEBI" id="CHEBI:28938"/>
        <dbReference type="EC" id="3.5.4.4"/>
    </reaction>
    <physiologicalReaction direction="left-to-right" evidence="9">
        <dbReference type="Rhea" id="RHEA:24409"/>
    </physiologicalReaction>
</comment>
<accession>A0ABQ2M5C8</accession>
<dbReference type="Pfam" id="PF02578">
    <property type="entry name" value="Cu-oxidase_4"/>
    <property type="match status" value="2"/>
</dbReference>
<evidence type="ECO:0000256" key="12">
    <source>
        <dbReference type="SAM" id="MobiDB-lite"/>
    </source>
</evidence>
<evidence type="ECO:0008006" key="15">
    <source>
        <dbReference type="Google" id="ProtNLM"/>
    </source>
</evidence>
<sequence>MTDVRRPAGALTAPAAPFLFRAHPGPGLEVAFTSVDAGNLAFHVSGVVGVSGTPAAGRTSSKGGDGAGDDANGAGDPRERVKASRRGIEAALGIPPGRTEYLTQVHSARVVPAAGRGWGESPAAEEADALVSPTGRDPLAIMVADCLPVVFASRRSVEATAAVGRDGRARVSGPGAGGTGPLTGPTAVAHAGRRGLLDGILQNTVERMRREGSGHEPGDIQAWIGPAICGRCYEVPEQMRRDGTAQIPATHSTTTWGAPALDLPAGAQAVLESLGVTVHRSPVCTREDSRLFSHRRDPGRGRFIGLVWRREEGQGTSPREGSEGSEGNEGNEGSQGSQGSQGSEG</sequence>
<dbReference type="PANTHER" id="PTHR30616">
    <property type="entry name" value="UNCHARACTERIZED PROTEIN YFIH"/>
    <property type="match status" value="1"/>
</dbReference>
<dbReference type="Gene3D" id="3.60.140.10">
    <property type="entry name" value="CNF1/YfiH-like putative cysteine hydrolases"/>
    <property type="match status" value="1"/>
</dbReference>
<dbReference type="InterPro" id="IPR011324">
    <property type="entry name" value="Cytotoxic_necrot_fac-like_cat"/>
</dbReference>
<comment type="caution">
    <text evidence="13">The sequence shown here is derived from an EMBL/GenBank/DDBJ whole genome shotgun (WGS) entry which is preliminary data.</text>
</comment>
<keyword evidence="8" id="KW-0186">Copper</keyword>
<feature type="compositionally biased region" description="Basic and acidic residues" evidence="12">
    <location>
        <begin position="76"/>
        <end position="88"/>
    </location>
</feature>
<evidence type="ECO:0000256" key="1">
    <source>
        <dbReference type="ARBA" id="ARBA00000553"/>
    </source>
</evidence>
<evidence type="ECO:0000256" key="10">
    <source>
        <dbReference type="ARBA" id="ARBA00048968"/>
    </source>
</evidence>
<evidence type="ECO:0000256" key="8">
    <source>
        <dbReference type="ARBA" id="ARBA00023008"/>
    </source>
</evidence>
<proteinExistence type="inferred from homology"/>
<keyword evidence="7" id="KW-0862">Zinc</keyword>
<reference evidence="14" key="1">
    <citation type="journal article" date="2019" name="Int. J. Syst. Evol. Microbiol.">
        <title>The Global Catalogue of Microorganisms (GCM) 10K type strain sequencing project: providing services to taxonomists for standard genome sequencing and annotation.</title>
        <authorList>
            <consortium name="The Broad Institute Genomics Platform"/>
            <consortium name="The Broad Institute Genome Sequencing Center for Infectious Disease"/>
            <person name="Wu L."/>
            <person name="Ma J."/>
        </authorList>
    </citation>
    <scope>NUCLEOTIDE SEQUENCE [LARGE SCALE GENOMIC DNA]</scope>
    <source>
        <strain evidence="14">CGMCC 1.7064</strain>
    </source>
</reference>
<comment type="catalytic activity">
    <reaction evidence="10">
        <text>adenosine + phosphate = alpha-D-ribose 1-phosphate + adenine</text>
        <dbReference type="Rhea" id="RHEA:27642"/>
        <dbReference type="ChEBI" id="CHEBI:16335"/>
        <dbReference type="ChEBI" id="CHEBI:16708"/>
        <dbReference type="ChEBI" id="CHEBI:43474"/>
        <dbReference type="ChEBI" id="CHEBI:57720"/>
        <dbReference type="EC" id="2.4.2.1"/>
    </reaction>
    <physiologicalReaction direction="left-to-right" evidence="10">
        <dbReference type="Rhea" id="RHEA:27643"/>
    </physiologicalReaction>
</comment>
<feature type="region of interest" description="Disordered" evidence="12">
    <location>
        <begin position="305"/>
        <end position="345"/>
    </location>
</feature>
<evidence type="ECO:0000256" key="4">
    <source>
        <dbReference type="ARBA" id="ARBA00022679"/>
    </source>
</evidence>
<keyword evidence="4" id="KW-0808">Transferase</keyword>
<name>A0ABQ2M5C8_9MICC</name>
<comment type="catalytic activity">
    <reaction evidence="11">
        <text>S-methyl-5'-thioadenosine + phosphate = 5-(methylsulfanyl)-alpha-D-ribose 1-phosphate + adenine</text>
        <dbReference type="Rhea" id="RHEA:11852"/>
        <dbReference type="ChEBI" id="CHEBI:16708"/>
        <dbReference type="ChEBI" id="CHEBI:17509"/>
        <dbReference type="ChEBI" id="CHEBI:43474"/>
        <dbReference type="ChEBI" id="CHEBI:58533"/>
        <dbReference type="EC" id="2.4.2.28"/>
    </reaction>
    <physiologicalReaction direction="left-to-right" evidence="11">
        <dbReference type="Rhea" id="RHEA:11853"/>
    </physiologicalReaction>
</comment>
<dbReference type="EMBL" id="BMLQ01000006">
    <property type="protein sequence ID" value="GGO46932.1"/>
    <property type="molecule type" value="Genomic_DNA"/>
</dbReference>
<comment type="catalytic activity">
    <reaction evidence="1">
        <text>inosine + phosphate = alpha-D-ribose 1-phosphate + hypoxanthine</text>
        <dbReference type="Rhea" id="RHEA:27646"/>
        <dbReference type="ChEBI" id="CHEBI:17368"/>
        <dbReference type="ChEBI" id="CHEBI:17596"/>
        <dbReference type="ChEBI" id="CHEBI:43474"/>
        <dbReference type="ChEBI" id="CHEBI:57720"/>
        <dbReference type="EC" id="2.4.2.1"/>
    </reaction>
    <physiologicalReaction direction="left-to-right" evidence="1">
        <dbReference type="Rhea" id="RHEA:27647"/>
    </physiologicalReaction>
</comment>
<evidence type="ECO:0000256" key="7">
    <source>
        <dbReference type="ARBA" id="ARBA00022833"/>
    </source>
</evidence>
<evidence type="ECO:0000256" key="6">
    <source>
        <dbReference type="ARBA" id="ARBA00022801"/>
    </source>
</evidence>
<dbReference type="InterPro" id="IPR038371">
    <property type="entry name" value="Cu_polyphenol_OxRdtase_sf"/>
</dbReference>
<organism evidence="13 14">
    <name type="scientific">Citricoccus zhacaiensis</name>
    <dbReference type="NCBI Taxonomy" id="489142"/>
    <lineage>
        <taxon>Bacteria</taxon>
        <taxon>Bacillati</taxon>
        <taxon>Actinomycetota</taxon>
        <taxon>Actinomycetes</taxon>
        <taxon>Micrococcales</taxon>
        <taxon>Micrococcaceae</taxon>
        <taxon>Citricoccus</taxon>
    </lineage>
</organism>
<evidence type="ECO:0000256" key="3">
    <source>
        <dbReference type="ARBA" id="ARBA00007353"/>
    </source>
</evidence>
<gene>
    <name evidence="13" type="ORF">GCM10010977_23050</name>
</gene>
<comment type="function">
    <text evidence="2">Purine nucleoside enzyme that catalyzes the phosphorolysis of adenosine and inosine nucleosides, yielding D-ribose 1-phosphate and the respective free bases, adenine and hypoxanthine. Also catalyzes the phosphorolysis of S-methyl-5'-thioadenosine into adenine and S-methyl-5-thio-alpha-D-ribose 1-phosphate. Also has adenosine deaminase activity.</text>
</comment>
<protein>
    <recommendedName>
        <fullName evidence="15">Laccase domain-containing protein</fullName>
    </recommendedName>
</protein>
<comment type="similarity">
    <text evidence="3">Belongs to the purine nucleoside phosphorylase YfiH/LACC1 family.</text>
</comment>
<keyword evidence="5" id="KW-0479">Metal-binding</keyword>
<evidence type="ECO:0000256" key="2">
    <source>
        <dbReference type="ARBA" id="ARBA00003215"/>
    </source>
</evidence>
<dbReference type="PANTHER" id="PTHR30616:SF2">
    <property type="entry name" value="PURINE NUCLEOSIDE PHOSPHORYLASE LACC1"/>
    <property type="match status" value="1"/>
</dbReference>
<evidence type="ECO:0000256" key="11">
    <source>
        <dbReference type="ARBA" id="ARBA00049893"/>
    </source>
</evidence>
<evidence type="ECO:0000256" key="9">
    <source>
        <dbReference type="ARBA" id="ARBA00047989"/>
    </source>
</evidence>
<dbReference type="RefSeq" id="WP_229672579.1">
    <property type="nucleotide sequence ID" value="NZ_BMLQ01000006.1"/>
</dbReference>